<name>A0ACC2BN03_DIPCM</name>
<sequence>MRRQLQNALSSVDNYMDVRACATLLRECCKSKALADGKRLHKRILNSGLKQHTVLGNLFIKMYMDCGSLEDAQKSFDSLVQRDVASWTTLIGGYAKHSNGEISMQLFRKMQWEGFEPNKITLLSLLNVYANPAYLEEGKLLHNNIRDKGFNLDIFLGTALIKMYSKCGSLDDAISLFHKIPNRDLVVWNTMIAAFASYAYDEMAVQLFEDMKHSGIKPDKITFVSLLDSCATTEALTHGQLVHGFIDDSEYKHDVAVRNALIKMYSKCGSLLKAQQSFDEMLERNVISWTTIIRANAQHGLGLKSLLLFDMMQRQGVKPDKVAFVTIIDVCAQLKALEEGKRIHAQLAHYNLELDVVLGTALLNMYGKCGCLEESQKLFDKIPDHNVLCWTVMISIYASHSQGKKALQLFRQMQSKGVKADKITFVSCLEACANVTYLAEAKGIHSCIIHSGLETDILVGNALLTMYGKCGCLEDALGVFNKLPERDVISYNAIITAFAQHGHGKAAFQFFAQMQHESLKPGDITFSSMLSACSHAGLLEEGCHYFASVNVNRDILVKLEHYGCMIDIFGRTGQLSQAEDLIRSMFPQPNEVVWMSLLNACRIHEDIERAQRAADHLLELDPDNSVPYLVLVSMFTRAGRWEDASKLKRLLMDKHENTKILGITIQEQGQCCC</sequence>
<dbReference type="EMBL" id="CM055105">
    <property type="protein sequence ID" value="KAJ7531168.1"/>
    <property type="molecule type" value="Genomic_DNA"/>
</dbReference>
<accession>A0ACC2BN03</accession>
<gene>
    <name evidence="1" type="ORF">O6H91_14G034900</name>
</gene>
<reference evidence="2" key="1">
    <citation type="journal article" date="2024" name="Proc. Natl. Acad. Sci. U.S.A.">
        <title>Extraordinary preservation of gene collinearity over three hundred million years revealed in homosporous lycophytes.</title>
        <authorList>
            <person name="Li C."/>
            <person name="Wickell D."/>
            <person name="Kuo L.Y."/>
            <person name="Chen X."/>
            <person name="Nie B."/>
            <person name="Liao X."/>
            <person name="Peng D."/>
            <person name="Ji J."/>
            <person name="Jenkins J."/>
            <person name="Williams M."/>
            <person name="Shu S."/>
            <person name="Plott C."/>
            <person name="Barry K."/>
            <person name="Rajasekar S."/>
            <person name="Grimwood J."/>
            <person name="Han X."/>
            <person name="Sun S."/>
            <person name="Hou Z."/>
            <person name="He W."/>
            <person name="Dai G."/>
            <person name="Sun C."/>
            <person name="Schmutz J."/>
            <person name="Leebens-Mack J.H."/>
            <person name="Li F.W."/>
            <person name="Wang L."/>
        </authorList>
    </citation>
    <scope>NUCLEOTIDE SEQUENCE [LARGE SCALE GENOMIC DNA]</scope>
    <source>
        <strain evidence="2">cv. PW_Plant_1</strain>
    </source>
</reference>
<evidence type="ECO:0000313" key="2">
    <source>
        <dbReference type="Proteomes" id="UP001162992"/>
    </source>
</evidence>
<keyword evidence="2" id="KW-1185">Reference proteome</keyword>
<evidence type="ECO:0000313" key="1">
    <source>
        <dbReference type="EMBL" id="KAJ7531168.1"/>
    </source>
</evidence>
<comment type="caution">
    <text evidence="1">The sequence shown here is derived from an EMBL/GenBank/DDBJ whole genome shotgun (WGS) entry which is preliminary data.</text>
</comment>
<proteinExistence type="predicted"/>
<organism evidence="1 2">
    <name type="scientific">Diphasiastrum complanatum</name>
    <name type="common">Issler's clubmoss</name>
    <name type="synonym">Lycopodium complanatum</name>
    <dbReference type="NCBI Taxonomy" id="34168"/>
    <lineage>
        <taxon>Eukaryota</taxon>
        <taxon>Viridiplantae</taxon>
        <taxon>Streptophyta</taxon>
        <taxon>Embryophyta</taxon>
        <taxon>Tracheophyta</taxon>
        <taxon>Lycopodiopsida</taxon>
        <taxon>Lycopodiales</taxon>
        <taxon>Lycopodiaceae</taxon>
        <taxon>Lycopodioideae</taxon>
        <taxon>Diphasiastrum</taxon>
    </lineage>
</organism>
<dbReference type="Proteomes" id="UP001162992">
    <property type="component" value="Chromosome 14"/>
</dbReference>
<protein>
    <submittedName>
        <fullName evidence="1">Uncharacterized protein</fullName>
    </submittedName>
</protein>